<protein>
    <recommendedName>
        <fullName evidence="2">F-box domain-containing protein</fullName>
    </recommendedName>
</protein>
<dbReference type="Gene3D" id="1.20.1280.50">
    <property type="match status" value="1"/>
</dbReference>
<evidence type="ECO:0000313" key="3">
    <source>
        <dbReference type="EMBL" id="TVU14383.1"/>
    </source>
</evidence>
<dbReference type="Pfam" id="PF00646">
    <property type="entry name" value="F-box"/>
    <property type="match status" value="1"/>
</dbReference>
<dbReference type="InterPro" id="IPR053197">
    <property type="entry name" value="F-box_SCFL_complex_component"/>
</dbReference>
<evidence type="ECO:0000313" key="4">
    <source>
        <dbReference type="Proteomes" id="UP000324897"/>
    </source>
</evidence>
<dbReference type="Gramene" id="TVU14383">
    <property type="protein sequence ID" value="TVU14383"/>
    <property type="gene ID" value="EJB05_37847"/>
</dbReference>
<keyword evidence="4" id="KW-1185">Reference proteome</keyword>
<dbReference type="PROSITE" id="PS50181">
    <property type="entry name" value="FBOX"/>
    <property type="match status" value="1"/>
</dbReference>
<feature type="domain" description="F-box" evidence="2">
    <location>
        <begin position="15"/>
        <end position="65"/>
    </location>
</feature>
<dbReference type="InterPro" id="IPR001810">
    <property type="entry name" value="F-box_dom"/>
</dbReference>
<evidence type="ECO:0000256" key="1">
    <source>
        <dbReference type="SAM" id="MobiDB-lite"/>
    </source>
</evidence>
<feature type="region of interest" description="Disordered" evidence="1">
    <location>
        <begin position="129"/>
        <end position="155"/>
    </location>
</feature>
<dbReference type="Proteomes" id="UP000324897">
    <property type="component" value="Unassembled WGS sequence"/>
</dbReference>
<name>A0A5J9TSM5_9POAL</name>
<dbReference type="EMBL" id="RWGY01000031">
    <property type="protein sequence ID" value="TVU14383.1"/>
    <property type="molecule type" value="Genomic_DNA"/>
</dbReference>
<dbReference type="InterPro" id="IPR036047">
    <property type="entry name" value="F-box-like_dom_sf"/>
</dbReference>
<sequence length="299" mass="34002">MARIRSSRKQAPTGVDRLSALPDELLHTVMSFLPAPQAVQTSELSQRWRELWRTMPCLDIDIRDFPSAASFRKMDGGPWDGPWRKLENFATNLLMFHAAPVLDSSGYTSAGRTTRWNWRASFAGTQRFDRGVPPEKAAPMPREFGCRLRRPPGDQAKLTEDEKKTFPKLHNLKTLLMGECNMREEFDVLRFFLENVPSLEKVTLRHCEYPGVWKDDVQQDLPPQYRKLVCYESQDLNLIDIKYHNDLEKALGAVGRSGCGVASEMMETPPDMSHSFGVAVLIGRLLGFLRVKYSGKGNI</sequence>
<accession>A0A5J9TSM5</accession>
<reference evidence="3 4" key="1">
    <citation type="journal article" date="2019" name="Sci. Rep.">
        <title>A high-quality genome of Eragrostis curvula grass provides insights into Poaceae evolution and supports new strategies to enhance forage quality.</title>
        <authorList>
            <person name="Carballo J."/>
            <person name="Santos B.A.C.M."/>
            <person name="Zappacosta D."/>
            <person name="Garbus I."/>
            <person name="Selva J.P."/>
            <person name="Gallo C.A."/>
            <person name="Diaz A."/>
            <person name="Albertini E."/>
            <person name="Caccamo M."/>
            <person name="Echenique V."/>
        </authorList>
    </citation>
    <scope>NUCLEOTIDE SEQUENCE [LARGE SCALE GENOMIC DNA]</scope>
    <source>
        <strain evidence="4">cv. Victoria</strain>
        <tissue evidence="3">Leaf</tissue>
    </source>
</reference>
<feature type="non-terminal residue" evidence="3">
    <location>
        <position position="1"/>
    </location>
</feature>
<evidence type="ECO:0000259" key="2">
    <source>
        <dbReference type="PROSITE" id="PS50181"/>
    </source>
</evidence>
<dbReference type="SUPFAM" id="SSF81383">
    <property type="entry name" value="F-box domain"/>
    <property type="match status" value="1"/>
</dbReference>
<dbReference type="AlphaFoldDB" id="A0A5J9TSM5"/>
<proteinExistence type="predicted"/>
<dbReference type="PANTHER" id="PTHR34223:SF98">
    <property type="entry name" value="OS04G0440901 PROTEIN"/>
    <property type="match status" value="1"/>
</dbReference>
<dbReference type="CDD" id="cd22160">
    <property type="entry name" value="F-box_AtFBL13-like"/>
    <property type="match status" value="1"/>
</dbReference>
<gene>
    <name evidence="3" type="ORF">EJB05_37847</name>
</gene>
<dbReference type="PANTHER" id="PTHR34223">
    <property type="entry name" value="OS11G0201299 PROTEIN"/>
    <property type="match status" value="1"/>
</dbReference>
<comment type="caution">
    <text evidence="3">The sequence shown here is derived from an EMBL/GenBank/DDBJ whole genome shotgun (WGS) entry which is preliminary data.</text>
</comment>
<dbReference type="OrthoDB" id="1900471at2759"/>
<dbReference type="InterPro" id="IPR053781">
    <property type="entry name" value="F-box_AtFBL13-like"/>
</dbReference>
<dbReference type="SMART" id="SM00256">
    <property type="entry name" value="FBOX"/>
    <property type="match status" value="1"/>
</dbReference>
<organism evidence="3 4">
    <name type="scientific">Eragrostis curvula</name>
    <name type="common">weeping love grass</name>
    <dbReference type="NCBI Taxonomy" id="38414"/>
    <lineage>
        <taxon>Eukaryota</taxon>
        <taxon>Viridiplantae</taxon>
        <taxon>Streptophyta</taxon>
        <taxon>Embryophyta</taxon>
        <taxon>Tracheophyta</taxon>
        <taxon>Spermatophyta</taxon>
        <taxon>Magnoliopsida</taxon>
        <taxon>Liliopsida</taxon>
        <taxon>Poales</taxon>
        <taxon>Poaceae</taxon>
        <taxon>PACMAD clade</taxon>
        <taxon>Chloridoideae</taxon>
        <taxon>Eragrostideae</taxon>
        <taxon>Eragrostidinae</taxon>
        <taxon>Eragrostis</taxon>
    </lineage>
</organism>